<evidence type="ECO:0000313" key="6">
    <source>
        <dbReference type="EMBL" id="KAK9688577.1"/>
    </source>
</evidence>
<feature type="compositionally biased region" description="Low complexity" evidence="4">
    <location>
        <begin position="397"/>
        <end position="409"/>
    </location>
</feature>
<evidence type="ECO:0000256" key="3">
    <source>
        <dbReference type="PROSITE-ProRule" id="PRU00176"/>
    </source>
</evidence>
<dbReference type="PANTHER" id="PTHR48032:SF6">
    <property type="entry name" value="RNA-BINDING (RRM_RBD_RNP MOTIFS) FAMILY PROTEIN"/>
    <property type="match status" value="1"/>
</dbReference>
<protein>
    <recommendedName>
        <fullName evidence="5">RRM domain-containing protein</fullName>
    </recommendedName>
</protein>
<dbReference type="PANTHER" id="PTHR48032">
    <property type="entry name" value="RNA-BINDING PROTEIN MUSASHI HOMOLOG RBP6"/>
    <property type="match status" value="1"/>
</dbReference>
<feature type="compositionally biased region" description="Gly residues" evidence="4">
    <location>
        <begin position="246"/>
        <end position="279"/>
    </location>
</feature>
<feature type="compositionally biased region" description="Polar residues" evidence="4">
    <location>
        <begin position="21"/>
        <end position="32"/>
    </location>
</feature>
<dbReference type="Pfam" id="PF00076">
    <property type="entry name" value="RRM_1"/>
    <property type="match status" value="2"/>
</dbReference>
<gene>
    <name evidence="6" type="ORF">K7432_014365</name>
</gene>
<dbReference type="SUPFAM" id="SSF54928">
    <property type="entry name" value="RNA-binding domain, RBD"/>
    <property type="match status" value="2"/>
</dbReference>
<dbReference type="InterPro" id="IPR012677">
    <property type="entry name" value="Nucleotide-bd_a/b_plait_sf"/>
</dbReference>
<dbReference type="InterPro" id="IPR035979">
    <property type="entry name" value="RBD_domain_sf"/>
</dbReference>
<dbReference type="InterPro" id="IPR000504">
    <property type="entry name" value="RRM_dom"/>
</dbReference>
<dbReference type="PROSITE" id="PS50102">
    <property type="entry name" value="RRM"/>
    <property type="match status" value="2"/>
</dbReference>
<dbReference type="CDD" id="cd12577">
    <property type="entry name" value="RRM1_Hrp1p"/>
    <property type="match status" value="1"/>
</dbReference>
<evidence type="ECO:0000259" key="5">
    <source>
        <dbReference type="PROSITE" id="PS50102"/>
    </source>
</evidence>
<feature type="region of interest" description="Disordered" evidence="4">
    <location>
        <begin position="360"/>
        <end position="418"/>
    </location>
</feature>
<keyword evidence="7" id="KW-1185">Reference proteome</keyword>
<dbReference type="SMART" id="SM00360">
    <property type="entry name" value="RRM"/>
    <property type="match status" value="2"/>
</dbReference>
<evidence type="ECO:0000256" key="2">
    <source>
        <dbReference type="ARBA" id="ARBA00022884"/>
    </source>
</evidence>
<evidence type="ECO:0000256" key="1">
    <source>
        <dbReference type="ARBA" id="ARBA00022737"/>
    </source>
</evidence>
<feature type="region of interest" description="Disordered" evidence="4">
    <location>
        <begin position="234"/>
        <end position="285"/>
    </location>
</feature>
<dbReference type="Gene3D" id="3.30.70.330">
    <property type="match status" value="2"/>
</dbReference>
<keyword evidence="1" id="KW-0677">Repeat</keyword>
<feature type="compositionally biased region" description="Polar residues" evidence="4">
    <location>
        <begin position="374"/>
        <end position="384"/>
    </location>
</feature>
<evidence type="ECO:0000313" key="7">
    <source>
        <dbReference type="Proteomes" id="UP001479436"/>
    </source>
</evidence>
<accession>A0ABR2VPM4</accession>
<keyword evidence="2 3" id="KW-0694">RNA-binding</keyword>
<feature type="domain" description="RRM" evidence="5">
    <location>
        <begin position="155"/>
        <end position="232"/>
    </location>
</feature>
<feature type="domain" description="RRM" evidence="5">
    <location>
        <begin position="71"/>
        <end position="153"/>
    </location>
</feature>
<sequence>MAEEAYINDGDYSGQGYHPAQESTTLPDVSEQQYSHNHLNLRQMNYYDDKENRDPSGQTHRANMDNTLDEGKVFIGGLNWETSDETLRDYFGKYGEITDCVVMRDSATGRSRGFGFLTFVDPMAVDEVLKSDHHLDGKLVDPKRAIPRDEQEKTEKIFVGGIAPEVHEEEFRAFFEQFGQVIDATLMTDRETGRPRGFGFITFESSDGVDRSLQRSDLAIQGKMVEVKRAMPKHKTTGRNGPDMHQGGGRYMGSTRGGRGGYDQGRYGGYSGRGSSRGGDGYDRYSEQSRGSMGYGYGGGSGMYGGYEGSYNYSSYGSYPRGYDPSMTGYYNRGYADYSQSDMSRSSGWYGQPQNYDSYNDSRCTSYRDDEFSQDSGRPSSRESATVRDPPSTSYRNSNSHNPGNGHSSRYGYHPYSR</sequence>
<dbReference type="Proteomes" id="UP001479436">
    <property type="component" value="Unassembled WGS sequence"/>
</dbReference>
<name>A0ABR2VPM4_9FUNG</name>
<reference evidence="6 7" key="1">
    <citation type="submission" date="2023-04" db="EMBL/GenBank/DDBJ databases">
        <title>Genome of Basidiobolus ranarum AG-B5.</title>
        <authorList>
            <person name="Stajich J.E."/>
            <person name="Carter-House D."/>
            <person name="Gryganskyi A."/>
        </authorList>
    </citation>
    <scope>NUCLEOTIDE SEQUENCE [LARGE SCALE GENOMIC DNA]</scope>
    <source>
        <strain evidence="6 7">AG-B5</strain>
    </source>
</reference>
<comment type="caution">
    <text evidence="6">The sequence shown here is derived from an EMBL/GenBank/DDBJ whole genome shotgun (WGS) entry which is preliminary data.</text>
</comment>
<dbReference type="InterPro" id="IPR034156">
    <property type="entry name" value="Hrp1_RRM1"/>
</dbReference>
<dbReference type="EMBL" id="JASJQH010008483">
    <property type="protein sequence ID" value="KAK9688577.1"/>
    <property type="molecule type" value="Genomic_DNA"/>
</dbReference>
<feature type="region of interest" description="Disordered" evidence="4">
    <location>
        <begin position="1"/>
        <end position="32"/>
    </location>
</feature>
<dbReference type="CDD" id="cd12330">
    <property type="entry name" value="RRM2_Hrp1p"/>
    <property type="match status" value="1"/>
</dbReference>
<proteinExistence type="predicted"/>
<evidence type="ECO:0000256" key="4">
    <source>
        <dbReference type="SAM" id="MobiDB-lite"/>
    </source>
</evidence>
<organism evidence="6 7">
    <name type="scientific">Basidiobolus ranarum</name>
    <dbReference type="NCBI Taxonomy" id="34480"/>
    <lineage>
        <taxon>Eukaryota</taxon>
        <taxon>Fungi</taxon>
        <taxon>Fungi incertae sedis</taxon>
        <taxon>Zoopagomycota</taxon>
        <taxon>Entomophthoromycotina</taxon>
        <taxon>Basidiobolomycetes</taxon>
        <taxon>Basidiobolales</taxon>
        <taxon>Basidiobolaceae</taxon>
        <taxon>Basidiobolus</taxon>
    </lineage>
</organism>